<feature type="region of interest" description="Disordered" evidence="10">
    <location>
        <begin position="74"/>
        <end position="108"/>
    </location>
</feature>
<feature type="compositionally biased region" description="Low complexity" evidence="10">
    <location>
        <begin position="1"/>
        <end position="31"/>
    </location>
</feature>
<dbReference type="EMBL" id="LFYR01002199">
    <property type="protein sequence ID" value="KMZ56400.1"/>
    <property type="molecule type" value="Genomic_DNA"/>
</dbReference>
<keyword evidence="13" id="KW-1185">Reference proteome</keyword>
<proteinExistence type="inferred from homology"/>
<keyword evidence="5 12" id="KW-0418">Kinase</keyword>
<dbReference type="PANTHER" id="PTHR48016:SF5">
    <property type="entry name" value="MITOGEN-ACTIVATED PROTEIN KINASE KINASE KINASE 5"/>
    <property type="match status" value="1"/>
</dbReference>
<dbReference type="GO" id="GO:0005737">
    <property type="term" value="C:cytoplasm"/>
    <property type="evidence" value="ECO:0000318"/>
    <property type="project" value="GO_Central"/>
</dbReference>
<dbReference type="SUPFAM" id="SSF56112">
    <property type="entry name" value="Protein kinase-like (PK-like)"/>
    <property type="match status" value="1"/>
</dbReference>
<feature type="region of interest" description="Disordered" evidence="10">
    <location>
        <begin position="614"/>
        <end position="701"/>
    </location>
</feature>
<dbReference type="GO" id="GO:0000165">
    <property type="term" value="P:MAPK cascade"/>
    <property type="evidence" value="ECO:0000318"/>
    <property type="project" value="GO_Central"/>
</dbReference>
<dbReference type="PROSITE" id="PS50011">
    <property type="entry name" value="PROTEIN_KINASE_DOM"/>
    <property type="match status" value="1"/>
</dbReference>
<evidence type="ECO:0000259" key="11">
    <source>
        <dbReference type="PROSITE" id="PS50011"/>
    </source>
</evidence>
<evidence type="ECO:0000256" key="10">
    <source>
        <dbReference type="SAM" id="MobiDB-lite"/>
    </source>
</evidence>
<evidence type="ECO:0000256" key="7">
    <source>
        <dbReference type="ARBA" id="ARBA00047559"/>
    </source>
</evidence>
<feature type="domain" description="Protein kinase" evidence="11">
    <location>
        <begin position="352"/>
        <end position="611"/>
    </location>
</feature>
<evidence type="ECO:0000256" key="2">
    <source>
        <dbReference type="ARBA" id="ARBA00012406"/>
    </source>
</evidence>
<dbReference type="Proteomes" id="UP000036987">
    <property type="component" value="Unassembled WGS sequence"/>
</dbReference>
<dbReference type="GO" id="GO:0004709">
    <property type="term" value="F:MAP kinase kinase kinase activity"/>
    <property type="evidence" value="ECO:0000318"/>
    <property type="project" value="GO_Central"/>
</dbReference>
<evidence type="ECO:0000256" key="1">
    <source>
        <dbReference type="ARBA" id="ARBA00006529"/>
    </source>
</evidence>
<evidence type="ECO:0000256" key="6">
    <source>
        <dbReference type="ARBA" id="ARBA00022840"/>
    </source>
</evidence>
<evidence type="ECO:0000313" key="13">
    <source>
        <dbReference type="Proteomes" id="UP000036987"/>
    </source>
</evidence>
<dbReference type="GO" id="GO:0005524">
    <property type="term" value="F:ATP binding"/>
    <property type="evidence" value="ECO:0007669"/>
    <property type="project" value="UniProtKB-UniRule"/>
</dbReference>
<comment type="catalytic activity">
    <reaction evidence="7">
        <text>L-threonyl-[protein] + ATP = O-phospho-L-threonyl-[protein] + ADP + H(+)</text>
        <dbReference type="Rhea" id="RHEA:46608"/>
        <dbReference type="Rhea" id="RHEA-COMP:11060"/>
        <dbReference type="Rhea" id="RHEA-COMP:11605"/>
        <dbReference type="ChEBI" id="CHEBI:15378"/>
        <dbReference type="ChEBI" id="CHEBI:30013"/>
        <dbReference type="ChEBI" id="CHEBI:30616"/>
        <dbReference type="ChEBI" id="CHEBI:61977"/>
        <dbReference type="ChEBI" id="CHEBI:456216"/>
        <dbReference type="EC" id="2.7.11.25"/>
    </reaction>
</comment>
<dbReference type="PANTHER" id="PTHR48016">
    <property type="entry name" value="MAP KINASE KINASE KINASE SSK2-RELATED-RELATED"/>
    <property type="match status" value="1"/>
</dbReference>
<dbReference type="InterPro" id="IPR017441">
    <property type="entry name" value="Protein_kinase_ATP_BS"/>
</dbReference>
<feature type="binding site" evidence="9">
    <location>
        <position position="381"/>
    </location>
    <ligand>
        <name>ATP</name>
        <dbReference type="ChEBI" id="CHEBI:30616"/>
    </ligand>
</feature>
<name>A0A0K9NKA1_ZOSMR</name>
<feature type="region of interest" description="Disordered" evidence="10">
    <location>
        <begin position="127"/>
        <end position="180"/>
    </location>
</feature>
<evidence type="ECO:0000256" key="9">
    <source>
        <dbReference type="PROSITE-ProRule" id="PRU10141"/>
    </source>
</evidence>
<dbReference type="InterPro" id="IPR050538">
    <property type="entry name" value="MAP_kinase_kinase_kinase"/>
</dbReference>
<dbReference type="Gene3D" id="1.10.510.10">
    <property type="entry name" value="Transferase(Phosphotransferase) domain 1"/>
    <property type="match status" value="1"/>
</dbReference>
<dbReference type="STRING" id="29655.A0A0K9NKA1"/>
<feature type="region of interest" description="Disordered" evidence="10">
    <location>
        <begin position="215"/>
        <end position="234"/>
    </location>
</feature>
<dbReference type="OrthoDB" id="266718at2759"/>
<evidence type="ECO:0000256" key="3">
    <source>
        <dbReference type="ARBA" id="ARBA00022679"/>
    </source>
</evidence>
<dbReference type="FunFam" id="1.10.510.10:FF:001239">
    <property type="entry name" value="Predicted protein"/>
    <property type="match status" value="1"/>
</dbReference>
<dbReference type="Pfam" id="PF00069">
    <property type="entry name" value="Pkinase"/>
    <property type="match status" value="1"/>
</dbReference>
<protein>
    <recommendedName>
        <fullName evidence="2">mitogen-activated protein kinase kinase kinase</fullName>
        <ecNumber evidence="2">2.7.11.25</ecNumber>
    </recommendedName>
</protein>
<evidence type="ECO:0000256" key="5">
    <source>
        <dbReference type="ARBA" id="ARBA00022777"/>
    </source>
</evidence>
<organism evidence="12 13">
    <name type="scientific">Zostera marina</name>
    <name type="common">Eelgrass</name>
    <dbReference type="NCBI Taxonomy" id="29655"/>
    <lineage>
        <taxon>Eukaryota</taxon>
        <taxon>Viridiplantae</taxon>
        <taxon>Streptophyta</taxon>
        <taxon>Embryophyta</taxon>
        <taxon>Tracheophyta</taxon>
        <taxon>Spermatophyta</taxon>
        <taxon>Magnoliopsida</taxon>
        <taxon>Liliopsida</taxon>
        <taxon>Zosteraceae</taxon>
        <taxon>Zostera</taxon>
    </lineage>
</organism>
<keyword evidence="6 9" id="KW-0067">ATP-binding</keyword>
<sequence>MGWFKASKSASSSTSEPSSNNSTPTSASGSAHNSFKWTRGFGGKKEDQIQTRFSPQRNLKQVFDADFRMYFQGDRGGRGWKKRDKDKEAASSSSPISRTPSGYNDGLLTTRSDSAVMMVPTHPLPLPVPEAVGASSRRPSSSSRWVGNGGGVSGEEVNGNGTGSRFYNSTAPKSSEHFQLPPVSTDAVHRRTIFDYSKNGDDDIMLNIPVRSAPTSGLCSPELSPRRQSSGDFVPSGYFTPQAPQTRSSNNFSDFVTGFHEHMSVENLFNSPDHSPIQSPIAKRHVLRSRNLSAPSSPLHQMIFPESSSGKYDNNVNVHPLPLPPVSSNNYPASFSRQSVTKGDMSAMGHQWQKGKLIGSGSFGSVYHATNRHTGAMSAMKEVNLIPDDPKSAECIKQLQQEIRFLSQLVHPNIVQYYGSEIIKDQFYIYLELVYPGSINKYARDYIGAITEPVVRNFTRHILTGLAYLHSKGVIHRDIKGANLLVNSEGIVKLADFGMAKHLTESNCAYSMSGTPYWMAPEVLKASMDKETGYNSAVDIWSLGCTVIEMFTGDQPWIGLSPAAAMFKVLHGSPNIPDTLSAEGKNFLKLCFCKNPAHRPSATKLLEHPFVTNSSAQVSSKTTNHSFPRDDSHSKNSIAKGKLAVNGEIDGFLPRNSPRSTLEKYPNFSPPRTHHGFSPKGLSSNSSFEHQHPHWQGRRHL</sequence>
<comment type="caution">
    <text evidence="12">The sequence shown here is derived from an EMBL/GenBank/DDBJ whole genome shotgun (WGS) entry which is preliminary data.</text>
</comment>
<keyword evidence="4 9" id="KW-0547">Nucleotide-binding</keyword>
<accession>A0A0K9NKA1</accession>
<dbReference type="InterPro" id="IPR008271">
    <property type="entry name" value="Ser/Thr_kinase_AS"/>
</dbReference>
<feature type="compositionally biased region" description="Low complexity" evidence="10">
    <location>
        <begin position="135"/>
        <end position="146"/>
    </location>
</feature>
<dbReference type="OMA" id="EPKALFP"/>
<feature type="region of interest" description="Disordered" evidence="10">
    <location>
        <begin position="1"/>
        <end position="57"/>
    </location>
</feature>
<dbReference type="PROSITE" id="PS00107">
    <property type="entry name" value="PROTEIN_KINASE_ATP"/>
    <property type="match status" value="1"/>
</dbReference>
<evidence type="ECO:0000256" key="4">
    <source>
        <dbReference type="ARBA" id="ARBA00022741"/>
    </source>
</evidence>
<feature type="compositionally biased region" description="Polar residues" evidence="10">
    <location>
        <begin position="614"/>
        <end position="626"/>
    </location>
</feature>
<reference evidence="13" key="1">
    <citation type="journal article" date="2016" name="Nature">
        <title>The genome of the seagrass Zostera marina reveals angiosperm adaptation to the sea.</title>
        <authorList>
            <person name="Olsen J.L."/>
            <person name="Rouze P."/>
            <person name="Verhelst B."/>
            <person name="Lin Y.-C."/>
            <person name="Bayer T."/>
            <person name="Collen J."/>
            <person name="Dattolo E."/>
            <person name="De Paoli E."/>
            <person name="Dittami S."/>
            <person name="Maumus F."/>
            <person name="Michel G."/>
            <person name="Kersting A."/>
            <person name="Lauritano C."/>
            <person name="Lohaus R."/>
            <person name="Toepel M."/>
            <person name="Tonon T."/>
            <person name="Vanneste K."/>
            <person name="Amirebrahimi M."/>
            <person name="Brakel J."/>
            <person name="Bostroem C."/>
            <person name="Chovatia M."/>
            <person name="Grimwood J."/>
            <person name="Jenkins J.W."/>
            <person name="Jueterbock A."/>
            <person name="Mraz A."/>
            <person name="Stam W.T."/>
            <person name="Tice H."/>
            <person name="Bornberg-Bauer E."/>
            <person name="Green P.J."/>
            <person name="Pearson G.A."/>
            <person name="Procaccini G."/>
            <person name="Duarte C.M."/>
            <person name="Schmutz J."/>
            <person name="Reusch T.B.H."/>
            <person name="Van de Peer Y."/>
        </authorList>
    </citation>
    <scope>NUCLEOTIDE SEQUENCE [LARGE SCALE GENOMIC DNA]</scope>
    <source>
        <strain evidence="13">cv. Finnish</strain>
    </source>
</reference>
<evidence type="ECO:0000256" key="8">
    <source>
        <dbReference type="ARBA" id="ARBA00048329"/>
    </source>
</evidence>
<dbReference type="InterPro" id="IPR011009">
    <property type="entry name" value="Kinase-like_dom_sf"/>
</dbReference>
<comment type="similarity">
    <text evidence="1">Belongs to the protein kinase superfamily. STE Ser/Thr protein kinase family. MAP kinase kinase kinase subfamily.</text>
</comment>
<dbReference type="InterPro" id="IPR000719">
    <property type="entry name" value="Prot_kinase_dom"/>
</dbReference>
<dbReference type="SMART" id="SM00220">
    <property type="entry name" value="S_TKc"/>
    <property type="match status" value="1"/>
</dbReference>
<dbReference type="PROSITE" id="PS00108">
    <property type="entry name" value="PROTEIN_KINASE_ST"/>
    <property type="match status" value="1"/>
</dbReference>
<gene>
    <name evidence="12" type="ORF">ZOSMA_96G00760</name>
</gene>
<dbReference type="EC" id="2.7.11.25" evidence="2"/>
<evidence type="ECO:0000313" key="12">
    <source>
        <dbReference type="EMBL" id="KMZ56400.1"/>
    </source>
</evidence>
<comment type="catalytic activity">
    <reaction evidence="8">
        <text>L-seryl-[protein] + ATP = O-phospho-L-seryl-[protein] + ADP + H(+)</text>
        <dbReference type="Rhea" id="RHEA:17989"/>
        <dbReference type="Rhea" id="RHEA-COMP:9863"/>
        <dbReference type="Rhea" id="RHEA-COMP:11604"/>
        <dbReference type="ChEBI" id="CHEBI:15378"/>
        <dbReference type="ChEBI" id="CHEBI:29999"/>
        <dbReference type="ChEBI" id="CHEBI:30616"/>
        <dbReference type="ChEBI" id="CHEBI:83421"/>
        <dbReference type="ChEBI" id="CHEBI:456216"/>
        <dbReference type="EC" id="2.7.11.25"/>
    </reaction>
</comment>
<dbReference type="AlphaFoldDB" id="A0A0K9NKA1"/>
<keyword evidence="3" id="KW-0808">Transferase</keyword>
<feature type="compositionally biased region" description="Low complexity" evidence="10">
    <location>
        <begin position="91"/>
        <end position="101"/>
    </location>
</feature>